<sequence>MAGTAPGGAARSEVPRDDQQVEAAATPDAKSRFPIPDAAALTLLGSRDENLRVAEELLTADVHVRGNEVTLTGDPADVAFAERVFAELVTLAGRGQQVDPGTVRRTVAMLSAGGSESPADVLSMDILSRRGRTIRPKTLNQKRYVDAIDKHTIVFGVGPAGTGKTYLAMAKAVQALQGKLVTRIVLTRPAVEAGERLGYLPGTLNEKIDPYLRPLYDALHDMVDPESIPRLMQAGTIEIAPLAYMRGRTLNDAFIILDEAQNTTPEQMKMFLTRLGFGSKIVVTGDITQVDLPSGQRSGLRVVREILEGVDDLHFATLTSQDVVRHRLVGDIVDAYEKWQAVQDATEPKNGWKGQRR</sequence>
<keyword evidence="3" id="KW-0963">Cytoplasm</keyword>
<comment type="similarity">
    <text evidence="2">Belongs to the PhoH family.</text>
</comment>
<feature type="region of interest" description="Disordered" evidence="7">
    <location>
        <begin position="1"/>
        <end position="30"/>
    </location>
</feature>
<dbReference type="Proteomes" id="UP000741013">
    <property type="component" value="Unassembled WGS sequence"/>
</dbReference>
<dbReference type="Gene3D" id="3.40.50.300">
    <property type="entry name" value="P-loop containing nucleotide triphosphate hydrolases"/>
    <property type="match status" value="1"/>
</dbReference>
<evidence type="ECO:0000256" key="3">
    <source>
        <dbReference type="ARBA" id="ARBA00022490"/>
    </source>
</evidence>
<keyword evidence="10" id="KW-1185">Reference proteome</keyword>
<evidence type="ECO:0000256" key="7">
    <source>
        <dbReference type="SAM" id="MobiDB-lite"/>
    </source>
</evidence>
<dbReference type="EMBL" id="JAGGMS010000001">
    <property type="protein sequence ID" value="MBP2181561.1"/>
    <property type="molecule type" value="Genomic_DNA"/>
</dbReference>
<comment type="caution">
    <text evidence="9">The sequence shown here is derived from an EMBL/GenBank/DDBJ whole genome shotgun (WGS) entry which is preliminary data.</text>
</comment>
<dbReference type="PANTHER" id="PTHR30473:SF1">
    <property type="entry name" value="PHOH-LIKE PROTEIN"/>
    <property type="match status" value="1"/>
</dbReference>
<dbReference type="Pfam" id="PF02562">
    <property type="entry name" value="PhoH"/>
    <property type="match status" value="1"/>
</dbReference>
<dbReference type="SUPFAM" id="SSF52540">
    <property type="entry name" value="P-loop containing nucleoside triphosphate hydrolases"/>
    <property type="match status" value="1"/>
</dbReference>
<protein>
    <recommendedName>
        <fullName evidence="6">PhoH-like protein</fullName>
    </recommendedName>
</protein>
<proteinExistence type="inferred from homology"/>
<evidence type="ECO:0000313" key="10">
    <source>
        <dbReference type="Proteomes" id="UP000741013"/>
    </source>
</evidence>
<keyword evidence="5" id="KW-0067">ATP-binding</keyword>
<dbReference type="InterPro" id="IPR003714">
    <property type="entry name" value="PhoH"/>
</dbReference>
<dbReference type="InterPro" id="IPR051451">
    <property type="entry name" value="PhoH2-like"/>
</dbReference>
<feature type="domain" description="PhoH-like protein" evidence="8">
    <location>
        <begin position="134"/>
        <end position="337"/>
    </location>
</feature>
<dbReference type="PANTHER" id="PTHR30473">
    <property type="entry name" value="PROTEIN PHOH"/>
    <property type="match status" value="1"/>
</dbReference>
<evidence type="ECO:0000256" key="4">
    <source>
        <dbReference type="ARBA" id="ARBA00022741"/>
    </source>
</evidence>
<evidence type="ECO:0000256" key="5">
    <source>
        <dbReference type="ARBA" id="ARBA00022840"/>
    </source>
</evidence>
<accession>A0ABS4PQ57</accession>
<comment type="subcellular location">
    <subcellularLocation>
        <location evidence="1">Cytoplasm</location>
    </subcellularLocation>
</comment>
<reference evidence="9 10" key="1">
    <citation type="submission" date="2021-03" db="EMBL/GenBank/DDBJ databases">
        <title>Sequencing the genomes of 1000 actinobacteria strains.</title>
        <authorList>
            <person name="Klenk H.-P."/>
        </authorList>
    </citation>
    <scope>NUCLEOTIDE SEQUENCE [LARGE SCALE GENOMIC DNA]</scope>
    <source>
        <strain evidence="9 10">DSM 45510</strain>
    </source>
</reference>
<evidence type="ECO:0000259" key="8">
    <source>
        <dbReference type="Pfam" id="PF02562"/>
    </source>
</evidence>
<organism evidence="9 10">
    <name type="scientific">Amycolatopsis magusensis</name>
    <dbReference type="NCBI Taxonomy" id="882444"/>
    <lineage>
        <taxon>Bacteria</taxon>
        <taxon>Bacillati</taxon>
        <taxon>Actinomycetota</taxon>
        <taxon>Actinomycetes</taxon>
        <taxon>Pseudonocardiales</taxon>
        <taxon>Pseudonocardiaceae</taxon>
        <taxon>Amycolatopsis</taxon>
    </lineage>
</organism>
<dbReference type="RefSeq" id="WP_209664968.1">
    <property type="nucleotide sequence ID" value="NZ_JAGGMS010000001.1"/>
</dbReference>
<evidence type="ECO:0000256" key="6">
    <source>
        <dbReference type="ARBA" id="ARBA00039970"/>
    </source>
</evidence>
<dbReference type="InterPro" id="IPR027417">
    <property type="entry name" value="P-loop_NTPase"/>
</dbReference>
<evidence type="ECO:0000256" key="2">
    <source>
        <dbReference type="ARBA" id="ARBA00010393"/>
    </source>
</evidence>
<gene>
    <name evidence="9" type="ORF">JOM49_003087</name>
</gene>
<evidence type="ECO:0000256" key="1">
    <source>
        <dbReference type="ARBA" id="ARBA00004496"/>
    </source>
</evidence>
<name>A0ABS4PQ57_9PSEU</name>
<keyword evidence="4" id="KW-0547">Nucleotide-binding</keyword>
<evidence type="ECO:0000313" key="9">
    <source>
        <dbReference type="EMBL" id="MBP2181561.1"/>
    </source>
</evidence>